<dbReference type="SUPFAM" id="SSF50998">
    <property type="entry name" value="Quinoprotein alcohol dehydrogenase-like"/>
    <property type="match status" value="1"/>
</dbReference>
<dbReference type="Gene3D" id="2.130.10.10">
    <property type="entry name" value="YVTN repeat-like/Quinoprotein amine dehydrogenase"/>
    <property type="match status" value="3"/>
</dbReference>
<name>A0A3P1T3S4_9ACTN</name>
<dbReference type="InterPro" id="IPR020472">
    <property type="entry name" value="WD40_PAC1"/>
</dbReference>
<dbReference type="InterPro" id="IPR015943">
    <property type="entry name" value="WD40/YVTN_repeat-like_dom_sf"/>
</dbReference>
<dbReference type="AlphaFoldDB" id="A0A3P1T3S4"/>
<feature type="repeat" description="WD" evidence="3">
    <location>
        <begin position="490"/>
        <end position="534"/>
    </location>
</feature>
<dbReference type="InterPro" id="IPR001680">
    <property type="entry name" value="WD40_rpt"/>
</dbReference>
<comment type="caution">
    <text evidence="5">The sequence shown here is derived from an EMBL/GenBank/DDBJ whole genome shotgun (WGS) entry which is preliminary data.</text>
</comment>
<dbReference type="SMART" id="SM00320">
    <property type="entry name" value="WD40"/>
    <property type="match status" value="5"/>
</dbReference>
<dbReference type="InterPro" id="IPR002372">
    <property type="entry name" value="PQQ_rpt_dom"/>
</dbReference>
<evidence type="ECO:0000256" key="2">
    <source>
        <dbReference type="ARBA" id="ARBA00022737"/>
    </source>
</evidence>
<dbReference type="PANTHER" id="PTHR44019">
    <property type="entry name" value="WD REPEAT-CONTAINING PROTEIN 55"/>
    <property type="match status" value="1"/>
</dbReference>
<gene>
    <name evidence="5" type="ORF">EII34_11180</name>
</gene>
<sequence>MCRVWRTGEGGAMTDELQRWTDPLVPGVVLGPWRLARRARRAHHTGVTIKGTGTSQEMIAWETPTGESRLVSVSFEGDLRVIDTASGEITARVTVGERVSNLCLLSGFEVALAHPDGEMSVWDLVTGQQLRRLRTRHSPFTPFAAWTEGGRVLIAFASDTEGVEVRDATTGKRLDSPLRGQGFGVSGLATVTTADGRQLLAVSHRNGCLQVWEPTAKRRRLVTTFTPPGPPIERSLTTVAAWRIGEDVRVAVPVGRVTEQSIAVLDGLSGELVDTITAPGLHSVDPLLVLPESTGPRLFALSGDGTSHTWDATTKDLVTGPLVGPFGHVTHATRCPDGRLALAQREGEAITFTDGSSEVPPHRVGRSTWLVPTHDRHVFLGEGKRVREWDLAEGHAVGPALTSKAEALCGVALDATRVVVGYGDGTVRIWDRAATDPEDRIASWLAHDQHPGVLAVTAWREGEQLLIATGGEDGTVRVWDPSTRRQVGALMDHDDEVRQVVAWSDRAGHRRLVTCGQDGTVRFWDAEGRQVAAHVCDGWVVGLVAFRSRRGRPRVAAASEDGELLLFDGDDGTLLVSWMPRGGGSPISVTALPDHTVVYLTDIGTLHHVDPETGQELSHAEVDAHVIAALPDGSLALTRWDGWLRLELNR</sequence>
<dbReference type="PRINTS" id="PR00320">
    <property type="entry name" value="GPROTEINBRPT"/>
</dbReference>
<proteinExistence type="predicted"/>
<dbReference type="Proteomes" id="UP000280819">
    <property type="component" value="Unassembled WGS sequence"/>
</dbReference>
<evidence type="ECO:0000313" key="5">
    <source>
        <dbReference type="EMBL" id="RRD04162.1"/>
    </source>
</evidence>
<evidence type="ECO:0000256" key="3">
    <source>
        <dbReference type="PROSITE-ProRule" id="PRU00221"/>
    </source>
</evidence>
<dbReference type="Pfam" id="PF13360">
    <property type="entry name" value="PQQ_2"/>
    <property type="match status" value="1"/>
</dbReference>
<dbReference type="SUPFAM" id="SSF75011">
    <property type="entry name" value="3-carboxy-cis,cis-mucoante lactonizing enzyme"/>
    <property type="match status" value="1"/>
</dbReference>
<dbReference type="InterPro" id="IPR050505">
    <property type="entry name" value="WDR55/POC1"/>
</dbReference>
<keyword evidence="1 3" id="KW-0853">WD repeat</keyword>
<evidence type="ECO:0000256" key="1">
    <source>
        <dbReference type="ARBA" id="ARBA00022574"/>
    </source>
</evidence>
<dbReference type="PROSITE" id="PS50082">
    <property type="entry name" value="WD_REPEATS_2"/>
    <property type="match status" value="2"/>
</dbReference>
<dbReference type="OrthoDB" id="218695at2"/>
<keyword evidence="2" id="KW-0677">Repeat</keyword>
<feature type="repeat" description="WD" evidence="3">
    <location>
        <begin position="466"/>
        <end position="489"/>
    </location>
</feature>
<organism evidence="5 6">
    <name type="scientific">Arachnia propionica</name>
    <dbReference type="NCBI Taxonomy" id="1750"/>
    <lineage>
        <taxon>Bacteria</taxon>
        <taxon>Bacillati</taxon>
        <taxon>Actinomycetota</taxon>
        <taxon>Actinomycetes</taxon>
        <taxon>Propionibacteriales</taxon>
        <taxon>Propionibacteriaceae</taxon>
        <taxon>Arachnia</taxon>
    </lineage>
</organism>
<dbReference type="EMBL" id="RQZG01000013">
    <property type="protein sequence ID" value="RRD04162.1"/>
    <property type="molecule type" value="Genomic_DNA"/>
</dbReference>
<protein>
    <submittedName>
        <fullName evidence="5">WD40 repeat domain-containing protein</fullName>
    </submittedName>
</protein>
<accession>A0A3P1T3S4</accession>
<dbReference type="InterPro" id="IPR011047">
    <property type="entry name" value="Quinoprotein_ADH-like_sf"/>
</dbReference>
<evidence type="ECO:0000313" key="6">
    <source>
        <dbReference type="Proteomes" id="UP000280819"/>
    </source>
</evidence>
<dbReference type="PANTHER" id="PTHR44019:SF8">
    <property type="entry name" value="POC1 CENTRIOLAR PROTEIN HOMOLOG"/>
    <property type="match status" value="1"/>
</dbReference>
<reference evidence="5 6" key="1">
    <citation type="submission" date="2018-11" db="EMBL/GenBank/DDBJ databases">
        <title>Genomes From Bacteria Associated with the Canine Oral Cavity: a Test Case for Automated Genome-Based Taxonomic Assignment.</title>
        <authorList>
            <person name="Coil D.A."/>
            <person name="Jospin G."/>
            <person name="Darling A.E."/>
            <person name="Wallis C."/>
            <person name="Davis I.J."/>
            <person name="Harris S."/>
            <person name="Eisen J.A."/>
            <person name="Holcombe L.J."/>
            <person name="O'Flynn C."/>
        </authorList>
    </citation>
    <scope>NUCLEOTIDE SEQUENCE [LARGE SCALE GENOMIC DNA]</scope>
    <source>
        <strain evidence="5 6">OH887_COT-365</strain>
    </source>
</reference>
<dbReference type="Pfam" id="PF00400">
    <property type="entry name" value="WD40"/>
    <property type="match status" value="2"/>
</dbReference>
<evidence type="ECO:0000259" key="4">
    <source>
        <dbReference type="Pfam" id="PF13360"/>
    </source>
</evidence>
<feature type="domain" description="Pyrrolo-quinoline quinone repeat" evidence="4">
    <location>
        <begin position="58"/>
        <end position="211"/>
    </location>
</feature>